<accession>A0AC34FA67</accession>
<organism evidence="1 2">
    <name type="scientific">Panagrolaimus sp. ES5</name>
    <dbReference type="NCBI Taxonomy" id="591445"/>
    <lineage>
        <taxon>Eukaryota</taxon>
        <taxon>Metazoa</taxon>
        <taxon>Ecdysozoa</taxon>
        <taxon>Nematoda</taxon>
        <taxon>Chromadorea</taxon>
        <taxon>Rhabditida</taxon>
        <taxon>Tylenchina</taxon>
        <taxon>Panagrolaimomorpha</taxon>
        <taxon>Panagrolaimoidea</taxon>
        <taxon>Panagrolaimidae</taxon>
        <taxon>Panagrolaimus</taxon>
    </lineage>
</organism>
<dbReference type="Proteomes" id="UP000887579">
    <property type="component" value="Unplaced"/>
</dbReference>
<reference evidence="2" key="1">
    <citation type="submission" date="2022-11" db="UniProtKB">
        <authorList>
            <consortium name="WormBaseParasite"/>
        </authorList>
    </citation>
    <scope>IDENTIFICATION</scope>
</reference>
<name>A0AC34FA67_9BILA</name>
<dbReference type="WBParaSite" id="ES5_v2.g13909.t1">
    <property type="protein sequence ID" value="ES5_v2.g13909.t1"/>
    <property type="gene ID" value="ES5_v2.g13909"/>
</dbReference>
<evidence type="ECO:0000313" key="1">
    <source>
        <dbReference type="Proteomes" id="UP000887579"/>
    </source>
</evidence>
<protein>
    <submittedName>
        <fullName evidence="2">Peptidase S1 domain-containing protein</fullName>
    </submittedName>
</protein>
<evidence type="ECO:0000313" key="2">
    <source>
        <dbReference type="WBParaSite" id="ES5_v2.g13909.t1"/>
    </source>
</evidence>
<sequence>MIEVVLEDAIPTPATLKIWIEGICHNYQDKTCPKEDEGKEISAKTLYVLEEYYKKNYAISRPSTLKVWIEGICHNYQDKTCPEEDEGKEISAKTLYVLEEYYKTNCTSGDLAIVELADVIGDHGSKLSESLELPTSGDFMLSGFGEDPENPDSTGHELKTVTLNAEKCSENHGYYDSICTTEIDKDACLGDSGGALVDKNNAIIGVVSGGSKCSVMLKSSINSKSENEALKKWPGGVFTSTSLHFGFICDIVGSIQGCPKTFTKESYLTIV</sequence>
<proteinExistence type="predicted"/>